<dbReference type="Pfam" id="PF24716">
    <property type="entry name" value="WapI"/>
    <property type="match status" value="1"/>
</dbReference>
<sequence length="143" mass="16604">MDSPTIIEMKGNHDYFITITLQSDPFIHSRKADQNTIAATWFIKAGRFQSQFEVTFEAYELVGLLDALQEVYQQVGKETEVQFALEWYLVLTFKLSKIGHLEVETEAWTSDVRLSSSMQADQSFLPFWIREVKNALQRFSLLD</sequence>
<organism evidence="1 2">
    <name type="scientific">Ktedonobacter racemifer DSM 44963</name>
    <dbReference type="NCBI Taxonomy" id="485913"/>
    <lineage>
        <taxon>Bacteria</taxon>
        <taxon>Bacillati</taxon>
        <taxon>Chloroflexota</taxon>
        <taxon>Ktedonobacteria</taxon>
        <taxon>Ktedonobacterales</taxon>
        <taxon>Ktedonobacteraceae</taxon>
        <taxon>Ktedonobacter</taxon>
    </lineage>
</organism>
<protein>
    <submittedName>
        <fullName evidence="1">Uncharacterized protein</fullName>
    </submittedName>
</protein>
<dbReference type="STRING" id="485913.Krac_0247"/>
<dbReference type="InterPro" id="IPR056510">
    <property type="entry name" value="WapI"/>
</dbReference>
<dbReference type="Proteomes" id="UP000004508">
    <property type="component" value="Unassembled WGS sequence"/>
</dbReference>
<evidence type="ECO:0000313" key="1">
    <source>
        <dbReference type="EMBL" id="EFH79750.1"/>
    </source>
</evidence>
<dbReference type="AlphaFoldDB" id="D6U789"/>
<name>D6U789_KTERA</name>
<gene>
    <name evidence="1" type="ORF">Krac_0247</name>
</gene>
<evidence type="ECO:0000313" key="2">
    <source>
        <dbReference type="Proteomes" id="UP000004508"/>
    </source>
</evidence>
<proteinExistence type="predicted"/>
<dbReference type="RefSeq" id="WP_007921826.1">
    <property type="nucleotide sequence ID" value="NZ_ADVG01000005.1"/>
</dbReference>
<dbReference type="InParanoid" id="D6U789"/>
<reference evidence="1 2" key="1">
    <citation type="journal article" date="2011" name="Stand. Genomic Sci.">
        <title>Non-contiguous finished genome sequence and contextual data of the filamentous soil bacterium Ktedonobacter racemifer type strain (SOSP1-21).</title>
        <authorList>
            <person name="Chang Y.J."/>
            <person name="Land M."/>
            <person name="Hauser L."/>
            <person name="Chertkov O."/>
            <person name="Del Rio T.G."/>
            <person name="Nolan M."/>
            <person name="Copeland A."/>
            <person name="Tice H."/>
            <person name="Cheng J.F."/>
            <person name="Lucas S."/>
            <person name="Han C."/>
            <person name="Goodwin L."/>
            <person name="Pitluck S."/>
            <person name="Ivanova N."/>
            <person name="Ovchinikova G."/>
            <person name="Pati A."/>
            <person name="Chen A."/>
            <person name="Palaniappan K."/>
            <person name="Mavromatis K."/>
            <person name="Liolios K."/>
            <person name="Brettin T."/>
            <person name="Fiebig A."/>
            <person name="Rohde M."/>
            <person name="Abt B."/>
            <person name="Goker M."/>
            <person name="Detter J.C."/>
            <person name="Woyke T."/>
            <person name="Bristow J."/>
            <person name="Eisen J.A."/>
            <person name="Markowitz V."/>
            <person name="Hugenholtz P."/>
            <person name="Kyrpides N.C."/>
            <person name="Klenk H.P."/>
            <person name="Lapidus A."/>
        </authorList>
    </citation>
    <scope>NUCLEOTIDE SEQUENCE [LARGE SCALE GENOMIC DNA]</scope>
    <source>
        <strain evidence="2">DSM 44963</strain>
    </source>
</reference>
<comment type="caution">
    <text evidence="1">The sequence shown here is derived from an EMBL/GenBank/DDBJ whole genome shotgun (WGS) entry which is preliminary data.</text>
</comment>
<accession>D6U789</accession>
<keyword evidence="2" id="KW-1185">Reference proteome</keyword>
<dbReference type="EMBL" id="ADVG01000005">
    <property type="protein sequence ID" value="EFH79750.1"/>
    <property type="molecule type" value="Genomic_DNA"/>
</dbReference>